<feature type="domain" description="Longin" evidence="9">
    <location>
        <begin position="1"/>
        <end position="39"/>
    </location>
</feature>
<evidence type="ECO:0000256" key="4">
    <source>
        <dbReference type="ARBA" id="ARBA00023139"/>
    </source>
</evidence>
<dbReference type="PANTHER" id="PTHR45806">
    <property type="entry name" value="SYNAPTOBREVIN HOMOLOG YKT6"/>
    <property type="match status" value="1"/>
</dbReference>
<keyword evidence="3 8" id="KW-0472">Membrane</keyword>
<dbReference type="Proteomes" id="UP000023152">
    <property type="component" value="Unassembled WGS sequence"/>
</dbReference>
<organism evidence="10 11">
    <name type="scientific">Reticulomyxa filosa</name>
    <dbReference type="NCBI Taxonomy" id="46433"/>
    <lineage>
        <taxon>Eukaryota</taxon>
        <taxon>Sar</taxon>
        <taxon>Rhizaria</taxon>
        <taxon>Retaria</taxon>
        <taxon>Foraminifera</taxon>
        <taxon>Monothalamids</taxon>
        <taxon>Reticulomyxidae</taxon>
        <taxon>Reticulomyxa</taxon>
    </lineage>
</organism>
<evidence type="ECO:0000256" key="3">
    <source>
        <dbReference type="ARBA" id="ARBA00023136"/>
    </source>
</evidence>
<evidence type="ECO:0000256" key="5">
    <source>
        <dbReference type="ARBA" id="ARBA00023288"/>
    </source>
</evidence>
<dbReference type="AlphaFoldDB" id="X6MPM4"/>
<evidence type="ECO:0000256" key="8">
    <source>
        <dbReference type="SAM" id="Phobius"/>
    </source>
</evidence>
<proteinExistence type="inferred from homology"/>
<dbReference type="EMBL" id="ASPP01019201">
    <property type="protein sequence ID" value="ETO15362.1"/>
    <property type="molecule type" value="Genomic_DNA"/>
</dbReference>
<dbReference type="CDD" id="cd14824">
    <property type="entry name" value="Longin"/>
    <property type="match status" value="1"/>
</dbReference>
<evidence type="ECO:0000313" key="10">
    <source>
        <dbReference type="EMBL" id="ETO15362.1"/>
    </source>
</evidence>
<sequence length="173" mass="20390">MIKVFRRTDGLTGIAVADNEYPERVAHSLITKFLAEFEKACKGNWKSAQKDEDFAFGKLEDFLKEYADPEKADKYLSVQKNLDEVKEIMHKNIEEVLLYIQNTSFIRIYIYVYTIYIYIHMDMCLLFQYVVQSQFATSTFLGFETGRNIGPFGIEVRRYWRSFQNVSPKSKEK</sequence>
<keyword evidence="11" id="KW-1185">Reference proteome</keyword>
<comment type="caution">
    <text evidence="10">The sequence shown here is derived from an EMBL/GenBank/DDBJ whole genome shotgun (WGS) entry which is preliminary data.</text>
</comment>
<accession>X6MPM4</accession>
<keyword evidence="2" id="KW-0488">Methylation</keyword>
<dbReference type="OrthoDB" id="27923at2759"/>
<dbReference type="Gene3D" id="3.30.450.50">
    <property type="entry name" value="Longin domain"/>
    <property type="match status" value="1"/>
</dbReference>
<dbReference type="Gene3D" id="1.20.5.110">
    <property type="match status" value="1"/>
</dbReference>
<keyword evidence="5" id="KW-0449">Lipoprotein</keyword>
<evidence type="ECO:0000256" key="2">
    <source>
        <dbReference type="ARBA" id="ARBA00022481"/>
    </source>
</evidence>
<gene>
    <name evidence="10" type="ORF">RFI_22001</name>
</gene>
<dbReference type="GO" id="GO:0005794">
    <property type="term" value="C:Golgi apparatus"/>
    <property type="evidence" value="ECO:0007669"/>
    <property type="project" value="TreeGrafter"/>
</dbReference>
<keyword evidence="8" id="KW-1133">Transmembrane helix</keyword>
<evidence type="ECO:0000256" key="6">
    <source>
        <dbReference type="ARBA" id="ARBA00023289"/>
    </source>
</evidence>
<dbReference type="GO" id="GO:0005484">
    <property type="term" value="F:SNAP receptor activity"/>
    <property type="evidence" value="ECO:0007669"/>
    <property type="project" value="TreeGrafter"/>
</dbReference>
<reference evidence="10 11" key="1">
    <citation type="journal article" date="2013" name="Curr. Biol.">
        <title>The Genome of the Foraminiferan Reticulomyxa filosa.</title>
        <authorList>
            <person name="Glockner G."/>
            <person name="Hulsmann N."/>
            <person name="Schleicher M."/>
            <person name="Noegel A.A."/>
            <person name="Eichinger L."/>
            <person name="Gallinger C."/>
            <person name="Pawlowski J."/>
            <person name="Sierra R."/>
            <person name="Euteneuer U."/>
            <person name="Pillet L."/>
            <person name="Moustafa A."/>
            <person name="Platzer M."/>
            <person name="Groth M."/>
            <person name="Szafranski K."/>
            <person name="Schliwa M."/>
        </authorList>
    </citation>
    <scope>NUCLEOTIDE SEQUENCE [LARGE SCALE GENOMIC DNA]</scope>
</reference>
<evidence type="ECO:0000313" key="11">
    <source>
        <dbReference type="Proteomes" id="UP000023152"/>
    </source>
</evidence>
<dbReference type="PANTHER" id="PTHR45806:SF1">
    <property type="entry name" value="SYNAPTOBREVIN HOMOLOG YKT6"/>
    <property type="match status" value="1"/>
</dbReference>
<dbReference type="SUPFAM" id="SSF58038">
    <property type="entry name" value="SNARE fusion complex"/>
    <property type="match status" value="1"/>
</dbReference>
<keyword evidence="6" id="KW-0636">Prenylation</keyword>
<dbReference type="InterPro" id="IPR010908">
    <property type="entry name" value="Longin_dom"/>
</dbReference>
<protein>
    <recommendedName>
        <fullName evidence="9">Longin domain-containing protein</fullName>
    </recommendedName>
</protein>
<evidence type="ECO:0000256" key="7">
    <source>
        <dbReference type="ARBA" id="ARBA00046278"/>
    </source>
</evidence>
<feature type="transmembrane region" description="Helical" evidence="8">
    <location>
        <begin position="108"/>
        <end position="131"/>
    </location>
</feature>
<dbReference type="SUPFAM" id="SSF64356">
    <property type="entry name" value="SNARE-like"/>
    <property type="match status" value="1"/>
</dbReference>
<dbReference type="PROSITE" id="PS50859">
    <property type="entry name" value="LONGIN"/>
    <property type="match status" value="1"/>
</dbReference>
<comment type="subcellular location">
    <subcellularLocation>
        <location evidence="7">Endomembrane system</location>
        <topology evidence="7">Lipid-anchor</topology>
        <orientation evidence="7">Cytoplasmic side</orientation>
    </subcellularLocation>
</comment>
<name>X6MPM4_RETFI</name>
<dbReference type="GO" id="GO:0006888">
    <property type="term" value="P:endoplasmic reticulum to Golgi vesicle-mediated transport"/>
    <property type="evidence" value="ECO:0007669"/>
    <property type="project" value="TreeGrafter"/>
</dbReference>
<keyword evidence="8" id="KW-0812">Transmembrane</keyword>
<evidence type="ECO:0000256" key="1">
    <source>
        <dbReference type="ARBA" id="ARBA00008025"/>
    </source>
</evidence>
<comment type="similarity">
    <text evidence="1">Belongs to the synaptobrevin family.</text>
</comment>
<dbReference type="InterPro" id="IPR011012">
    <property type="entry name" value="Longin-like_dom_sf"/>
</dbReference>
<dbReference type="Pfam" id="PF13774">
    <property type="entry name" value="Longin"/>
    <property type="match status" value="1"/>
</dbReference>
<keyword evidence="4" id="KW-0564">Palmitate</keyword>
<evidence type="ECO:0000259" key="9">
    <source>
        <dbReference type="PROSITE" id="PS50859"/>
    </source>
</evidence>